<protein>
    <submittedName>
        <fullName evidence="2">Uncharacterized protein</fullName>
    </submittedName>
</protein>
<name>A0A835RT69_VANPL</name>
<sequence>MRKNTQLAGRNGQKVLEEARRPQKLDEQRRIDAQAESMRDRTPSLPAPARSKALPRRIAPKKEMT</sequence>
<evidence type="ECO:0000313" key="3">
    <source>
        <dbReference type="Proteomes" id="UP000636800"/>
    </source>
</evidence>
<dbReference type="Proteomes" id="UP000636800">
    <property type="component" value="Chromosome 1"/>
</dbReference>
<dbReference type="EMBL" id="JADCNL010000001">
    <property type="protein sequence ID" value="KAG0498095.1"/>
    <property type="molecule type" value="Genomic_DNA"/>
</dbReference>
<dbReference type="AlphaFoldDB" id="A0A835RT69"/>
<feature type="region of interest" description="Disordered" evidence="1">
    <location>
        <begin position="1"/>
        <end position="65"/>
    </location>
</feature>
<accession>A0A835RT69</accession>
<feature type="compositionally biased region" description="Basic and acidic residues" evidence="1">
    <location>
        <begin position="15"/>
        <end position="42"/>
    </location>
</feature>
<feature type="non-terminal residue" evidence="2">
    <location>
        <position position="65"/>
    </location>
</feature>
<evidence type="ECO:0000256" key="1">
    <source>
        <dbReference type="SAM" id="MobiDB-lite"/>
    </source>
</evidence>
<gene>
    <name evidence="2" type="ORF">HPP92_002786</name>
</gene>
<reference evidence="2 3" key="1">
    <citation type="journal article" date="2020" name="Nat. Food">
        <title>A phased Vanilla planifolia genome enables genetic improvement of flavour and production.</title>
        <authorList>
            <person name="Hasing T."/>
            <person name="Tang H."/>
            <person name="Brym M."/>
            <person name="Khazi F."/>
            <person name="Huang T."/>
            <person name="Chambers A.H."/>
        </authorList>
    </citation>
    <scope>NUCLEOTIDE SEQUENCE [LARGE SCALE GENOMIC DNA]</scope>
    <source>
        <tissue evidence="2">Leaf</tissue>
    </source>
</reference>
<proteinExistence type="predicted"/>
<dbReference type="OrthoDB" id="20507at2759"/>
<evidence type="ECO:0000313" key="2">
    <source>
        <dbReference type="EMBL" id="KAG0498095.1"/>
    </source>
</evidence>
<organism evidence="2 3">
    <name type="scientific">Vanilla planifolia</name>
    <name type="common">Vanilla</name>
    <dbReference type="NCBI Taxonomy" id="51239"/>
    <lineage>
        <taxon>Eukaryota</taxon>
        <taxon>Viridiplantae</taxon>
        <taxon>Streptophyta</taxon>
        <taxon>Embryophyta</taxon>
        <taxon>Tracheophyta</taxon>
        <taxon>Spermatophyta</taxon>
        <taxon>Magnoliopsida</taxon>
        <taxon>Liliopsida</taxon>
        <taxon>Asparagales</taxon>
        <taxon>Orchidaceae</taxon>
        <taxon>Vanilloideae</taxon>
        <taxon>Vanilleae</taxon>
        <taxon>Vanilla</taxon>
    </lineage>
</organism>
<comment type="caution">
    <text evidence="2">The sequence shown here is derived from an EMBL/GenBank/DDBJ whole genome shotgun (WGS) entry which is preliminary data.</text>
</comment>
<keyword evidence="3" id="KW-1185">Reference proteome</keyword>